<reference evidence="1" key="1">
    <citation type="journal article" date="2019" name="Sci. Rep.">
        <title>Draft genome of Tanacetum cinerariifolium, the natural source of mosquito coil.</title>
        <authorList>
            <person name="Yamashiro T."/>
            <person name="Shiraishi A."/>
            <person name="Satake H."/>
            <person name="Nakayama K."/>
        </authorList>
    </citation>
    <scope>NUCLEOTIDE SEQUENCE</scope>
</reference>
<sequence length="79" mass="8066">GLPADGHTVECCAAQQDGIRTQRAGLQDVGAAPDAAVEENAELAFGDIRDGGQAIERGGDAIQLPTAVIGHHNPVQPQV</sequence>
<evidence type="ECO:0000313" key="1">
    <source>
        <dbReference type="EMBL" id="GFD61333.1"/>
    </source>
</evidence>
<protein>
    <submittedName>
        <fullName evidence="1">Uncharacterized protein</fullName>
    </submittedName>
</protein>
<comment type="caution">
    <text evidence="1">The sequence shown here is derived from an EMBL/GenBank/DDBJ whole genome shotgun (WGS) entry which is preliminary data.</text>
</comment>
<accession>A0A699XPW7</accession>
<gene>
    <name evidence="1" type="ORF">Tci_933302</name>
</gene>
<name>A0A699XPW7_TANCI</name>
<feature type="non-terminal residue" evidence="1">
    <location>
        <position position="79"/>
    </location>
</feature>
<dbReference type="EMBL" id="BKCJ011889784">
    <property type="protein sequence ID" value="GFD61333.1"/>
    <property type="molecule type" value="Genomic_DNA"/>
</dbReference>
<feature type="non-terminal residue" evidence="1">
    <location>
        <position position="1"/>
    </location>
</feature>
<dbReference type="AlphaFoldDB" id="A0A699XPW7"/>
<organism evidence="1">
    <name type="scientific">Tanacetum cinerariifolium</name>
    <name type="common">Dalmatian daisy</name>
    <name type="synonym">Chrysanthemum cinerariifolium</name>
    <dbReference type="NCBI Taxonomy" id="118510"/>
    <lineage>
        <taxon>Eukaryota</taxon>
        <taxon>Viridiplantae</taxon>
        <taxon>Streptophyta</taxon>
        <taxon>Embryophyta</taxon>
        <taxon>Tracheophyta</taxon>
        <taxon>Spermatophyta</taxon>
        <taxon>Magnoliopsida</taxon>
        <taxon>eudicotyledons</taxon>
        <taxon>Gunneridae</taxon>
        <taxon>Pentapetalae</taxon>
        <taxon>asterids</taxon>
        <taxon>campanulids</taxon>
        <taxon>Asterales</taxon>
        <taxon>Asteraceae</taxon>
        <taxon>Asteroideae</taxon>
        <taxon>Anthemideae</taxon>
        <taxon>Anthemidinae</taxon>
        <taxon>Tanacetum</taxon>
    </lineage>
</organism>
<proteinExistence type="predicted"/>